<gene>
    <name evidence="7" type="primary">LOC106118980</name>
    <name evidence="5" type="ORF">RR46_09987</name>
</gene>
<reference evidence="7" key="2">
    <citation type="submission" date="2025-04" db="UniProtKB">
        <authorList>
            <consortium name="RefSeq"/>
        </authorList>
    </citation>
    <scope>IDENTIFICATION</scope>
</reference>
<dbReference type="InterPro" id="IPR020904">
    <property type="entry name" value="Sc_DH/Rdtase_CS"/>
</dbReference>
<dbReference type="STRING" id="66420.A0A194QBJ4"/>
<dbReference type="InterPro" id="IPR002347">
    <property type="entry name" value="SDR_fam"/>
</dbReference>
<name>A0A194QBJ4_PAPXU</name>
<evidence type="ECO:0000256" key="1">
    <source>
        <dbReference type="ARBA" id="ARBA00006484"/>
    </source>
</evidence>
<dbReference type="AlphaFoldDB" id="A0A194QBJ4"/>
<comment type="similarity">
    <text evidence="1">Belongs to the short-chain dehydrogenases/reductases (SDR) family.</text>
</comment>
<dbReference type="FunFam" id="3.40.50.720:FF:000214">
    <property type="entry name" value="L-xylulose reductase"/>
    <property type="match status" value="1"/>
</dbReference>
<evidence type="ECO:0000256" key="4">
    <source>
        <dbReference type="ARBA" id="ARBA00023002"/>
    </source>
</evidence>
<evidence type="ECO:0000256" key="2">
    <source>
        <dbReference type="ARBA" id="ARBA00011881"/>
    </source>
</evidence>
<evidence type="ECO:0000313" key="7">
    <source>
        <dbReference type="RefSeq" id="XP_013169233.1"/>
    </source>
</evidence>
<organism evidence="5 6">
    <name type="scientific">Papilio xuthus</name>
    <name type="common">Asian swallowtail butterfly</name>
    <dbReference type="NCBI Taxonomy" id="66420"/>
    <lineage>
        <taxon>Eukaryota</taxon>
        <taxon>Metazoa</taxon>
        <taxon>Ecdysozoa</taxon>
        <taxon>Arthropoda</taxon>
        <taxon>Hexapoda</taxon>
        <taxon>Insecta</taxon>
        <taxon>Pterygota</taxon>
        <taxon>Neoptera</taxon>
        <taxon>Endopterygota</taxon>
        <taxon>Lepidoptera</taxon>
        <taxon>Glossata</taxon>
        <taxon>Ditrysia</taxon>
        <taxon>Papilionoidea</taxon>
        <taxon>Papilionidae</taxon>
        <taxon>Papilioninae</taxon>
        <taxon>Papilio</taxon>
    </lineage>
</organism>
<dbReference type="Proteomes" id="UP000053268">
    <property type="component" value="Unassembled WGS sequence"/>
</dbReference>
<dbReference type="GO" id="GO:0006006">
    <property type="term" value="P:glucose metabolic process"/>
    <property type="evidence" value="ECO:0007669"/>
    <property type="project" value="TreeGrafter"/>
</dbReference>
<dbReference type="InterPro" id="IPR036291">
    <property type="entry name" value="NAD(P)-bd_dom_sf"/>
</dbReference>
<dbReference type="GO" id="GO:0005997">
    <property type="term" value="P:xylulose metabolic process"/>
    <property type="evidence" value="ECO:0007669"/>
    <property type="project" value="TreeGrafter"/>
</dbReference>
<comment type="subunit">
    <text evidence="2">Homotetramer.</text>
</comment>
<dbReference type="PANTHER" id="PTHR44252">
    <property type="entry name" value="D-ERYTHRULOSE REDUCTASE"/>
    <property type="match status" value="1"/>
</dbReference>
<dbReference type="GeneID" id="106118980"/>
<keyword evidence="3" id="KW-0521">NADP</keyword>
<reference evidence="5 6" key="1">
    <citation type="journal article" date="2015" name="Nat. Commun.">
        <title>Outbred genome sequencing and CRISPR/Cas9 gene editing in butterflies.</title>
        <authorList>
            <person name="Li X."/>
            <person name="Fan D."/>
            <person name="Zhang W."/>
            <person name="Liu G."/>
            <person name="Zhang L."/>
            <person name="Zhao L."/>
            <person name="Fang X."/>
            <person name="Chen L."/>
            <person name="Dong Y."/>
            <person name="Chen Y."/>
            <person name="Ding Y."/>
            <person name="Zhao R."/>
            <person name="Feng M."/>
            <person name="Zhu Y."/>
            <person name="Feng Y."/>
            <person name="Jiang X."/>
            <person name="Zhu D."/>
            <person name="Xiang H."/>
            <person name="Feng X."/>
            <person name="Li S."/>
            <person name="Wang J."/>
            <person name="Zhang G."/>
            <person name="Kronforst M.R."/>
            <person name="Wang W."/>
        </authorList>
    </citation>
    <scope>NUCLEOTIDE SEQUENCE [LARGE SCALE GENOMIC DNA]</scope>
    <source>
        <strain evidence="5">Ya'a_city_454_Px</strain>
        <tissue evidence="5">Whole body</tissue>
    </source>
</reference>
<dbReference type="Gene3D" id="3.40.50.720">
    <property type="entry name" value="NAD(P)-binding Rossmann-like Domain"/>
    <property type="match status" value="1"/>
</dbReference>
<dbReference type="SUPFAM" id="SSF51735">
    <property type="entry name" value="NAD(P)-binding Rossmann-fold domains"/>
    <property type="match status" value="1"/>
</dbReference>
<dbReference type="InterPro" id="IPR051737">
    <property type="entry name" value="L-xylulose/Carbonyl_redctase"/>
</dbReference>
<evidence type="ECO:0000256" key="3">
    <source>
        <dbReference type="ARBA" id="ARBA00022857"/>
    </source>
</evidence>
<dbReference type="Pfam" id="PF13561">
    <property type="entry name" value="adh_short_C2"/>
    <property type="match status" value="1"/>
</dbReference>
<keyword evidence="6" id="KW-1185">Reference proteome</keyword>
<keyword evidence="4" id="KW-0560">Oxidoreductase</keyword>
<dbReference type="GO" id="GO:0050038">
    <property type="term" value="F:L-xylulose reductase (NADPH) activity"/>
    <property type="evidence" value="ECO:0007669"/>
    <property type="project" value="TreeGrafter"/>
</dbReference>
<dbReference type="EMBL" id="KQ459232">
    <property type="protein sequence ID" value="KPJ02784.1"/>
    <property type="molecule type" value="Genomic_DNA"/>
</dbReference>
<dbReference type="PROSITE" id="PS00061">
    <property type="entry name" value="ADH_SHORT"/>
    <property type="match status" value="1"/>
</dbReference>
<dbReference type="Proteomes" id="UP000694872">
    <property type="component" value="Unplaced"/>
</dbReference>
<sequence>MDKYFEEKRILVTGGCSGIGRGVVLELWRLGANVVALSNQAENLYKLKSEYPSIETACVDVRDWDKTRQVVDSLGVFHGLVNCAGVGLMEPFLECKPTTFDESISINAKAILNISQVVAKKMIDNKIKGSIVSISSQASKAGFHDHVAYSASKGAVDAMTRVMAVELGPHGIRANAVNPTVVLTELGREVWADQTKAKQMMSKIPLGRFSEVHEVVNAIIFLLSDKASMINGAQLPIDGGFLAT</sequence>
<dbReference type="GO" id="GO:0004090">
    <property type="term" value="F:carbonyl reductase (NADPH) activity"/>
    <property type="evidence" value="ECO:0007669"/>
    <property type="project" value="TreeGrafter"/>
</dbReference>
<dbReference type="OrthoDB" id="1393670at2759"/>
<dbReference type="RefSeq" id="XP_013169233.1">
    <property type="nucleotide sequence ID" value="XM_013313779.1"/>
</dbReference>
<dbReference type="PRINTS" id="PR00081">
    <property type="entry name" value="GDHRDH"/>
</dbReference>
<dbReference type="PANTHER" id="PTHR44252:SF3">
    <property type="entry name" value="D-ERYTHRULOSE REDUCTASE-RELATED"/>
    <property type="match status" value="1"/>
</dbReference>
<accession>A0A194QBJ4</accession>
<protein>
    <submittedName>
        <fullName evidence="5 7">L-xylulose reductase</fullName>
    </submittedName>
</protein>
<evidence type="ECO:0000313" key="5">
    <source>
        <dbReference type="EMBL" id="KPJ02784.1"/>
    </source>
</evidence>
<dbReference type="PRINTS" id="PR00080">
    <property type="entry name" value="SDRFAMILY"/>
</dbReference>
<evidence type="ECO:0000313" key="6">
    <source>
        <dbReference type="Proteomes" id="UP000053268"/>
    </source>
</evidence>
<dbReference type="KEGG" id="pxu:106118980"/>
<proteinExistence type="inferred from homology"/>